<feature type="transmembrane region" description="Helical" evidence="1">
    <location>
        <begin position="295"/>
        <end position="314"/>
    </location>
</feature>
<gene>
    <name evidence="3" type="ORF">bsdtw1_00214</name>
</gene>
<keyword evidence="4" id="KW-1185">Reference proteome</keyword>
<comment type="caution">
    <text evidence="3">The sequence shown here is derived from an EMBL/GenBank/DDBJ whole genome shotgun (WGS) entry which is preliminary data.</text>
</comment>
<dbReference type="InterPro" id="IPR052734">
    <property type="entry name" value="Nod_factor_acetyltransferase"/>
</dbReference>
<dbReference type="PANTHER" id="PTHR37312">
    <property type="entry name" value="MEMBRANE-BOUND ACYLTRANSFERASE YKRP-RELATED"/>
    <property type="match status" value="1"/>
</dbReference>
<sequence>MGSSKRVDYLDIAKGILIITVILCHSDFPFAQYMYWFHMPAFFIISGLLYKNKLSIKSQATKFFIPYIAFSIVDMALTFMTNPQDFSLPNIVYYSYEHIYAGKMMPGVFWFIPCLFLTKVLFHYGKKLLSNQALIMLLIGLYVAGHAFVLATVPENVVDITTANYIPWNLDVLMITLPYYAIGYYAKDLLKFVNNKITLIISGVLAISYLKLNTDLQIYYYMNIKYSEFRYYFLDLLVPITFTIFILSISYHLTQLKHLGSIASFLKLAGANSLIIMYLHIPLNHYFETLFNYNYVIFTLIGLLIPLGLAILINKNELCEFIFKGTSPSSSSSSSKSHSVRFAH</sequence>
<keyword evidence="1" id="KW-1133">Transmembrane helix</keyword>
<dbReference type="Proteomes" id="UP000580568">
    <property type="component" value="Unassembled WGS sequence"/>
</dbReference>
<dbReference type="PANTHER" id="PTHR37312:SF1">
    <property type="entry name" value="MEMBRANE-BOUND ACYLTRANSFERASE YKRP-RELATED"/>
    <property type="match status" value="1"/>
</dbReference>
<evidence type="ECO:0000313" key="3">
    <source>
        <dbReference type="EMBL" id="GFP74169.1"/>
    </source>
</evidence>
<feature type="transmembrane region" description="Helical" evidence="1">
    <location>
        <begin position="265"/>
        <end position="283"/>
    </location>
</feature>
<dbReference type="Pfam" id="PF01757">
    <property type="entry name" value="Acyl_transf_3"/>
    <property type="match status" value="1"/>
</dbReference>
<feature type="transmembrane region" description="Helical" evidence="1">
    <location>
        <begin position="134"/>
        <end position="153"/>
    </location>
</feature>
<proteinExistence type="predicted"/>
<dbReference type="EMBL" id="BLZR01000001">
    <property type="protein sequence ID" value="GFP74169.1"/>
    <property type="molecule type" value="Genomic_DNA"/>
</dbReference>
<dbReference type="GO" id="GO:0016747">
    <property type="term" value="F:acyltransferase activity, transferring groups other than amino-acyl groups"/>
    <property type="evidence" value="ECO:0007669"/>
    <property type="project" value="InterPro"/>
</dbReference>
<organism evidence="3 4">
    <name type="scientific">Clostridium fungisolvens</name>
    <dbReference type="NCBI Taxonomy" id="1604897"/>
    <lineage>
        <taxon>Bacteria</taxon>
        <taxon>Bacillati</taxon>
        <taxon>Bacillota</taxon>
        <taxon>Clostridia</taxon>
        <taxon>Eubacteriales</taxon>
        <taxon>Clostridiaceae</taxon>
        <taxon>Clostridium</taxon>
    </lineage>
</organism>
<feature type="transmembrane region" description="Helical" evidence="1">
    <location>
        <begin position="232"/>
        <end position="253"/>
    </location>
</feature>
<evidence type="ECO:0000256" key="1">
    <source>
        <dbReference type="SAM" id="Phobius"/>
    </source>
</evidence>
<feature type="transmembrane region" description="Helical" evidence="1">
    <location>
        <begin position="63"/>
        <end position="80"/>
    </location>
</feature>
<evidence type="ECO:0000259" key="2">
    <source>
        <dbReference type="Pfam" id="PF01757"/>
    </source>
</evidence>
<accession>A0A6V8SA97</accession>
<reference evidence="3 4" key="1">
    <citation type="submission" date="2020-07" db="EMBL/GenBank/DDBJ databases">
        <title>A new beta-1,3-glucan-decomposing anaerobic bacterium isolated from anoxic soil subjected to biological soil disinfestation.</title>
        <authorList>
            <person name="Ueki A."/>
            <person name="Tonouchi A."/>
        </authorList>
    </citation>
    <scope>NUCLEOTIDE SEQUENCE [LARGE SCALE GENOMIC DNA]</scope>
    <source>
        <strain evidence="3 4">TW1</strain>
    </source>
</reference>
<evidence type="ECO:0000313" key="4">
    <source>
        <dbReference type="Proteomes" id="UP000580568"/>
    </source>
</evidence>
<feature type="transmembrane region" description="Helical" evidence="1">
    <location>
        <begin position="100"/>
        <end position="122"/>
    </location>
</feature>
<feature type="transmembrane region" description="Helical" evidence="1">
    <location>
        <begin position="34"/>
        <end position="51"/>
    </location>
</feature>
<feature type="transmembrane region" description="Helical" evidence="1">
    <location>
        <begin position="193"/>
        <end position="212"/>
    </location>
</feature>
<name>A0A6V8SA97_9CLOT</name>
<dbReference type="InterPro" id="IPR002656">
    <property type="entry name" value="Acyl_transf_3_dom"/>
</dbReference>
<keyword evidence="1" id="KW-0812">Transmembrane</keyword>
<dbReference type="AlphaFoldDB" id="A0A6V8SA97"/>
<keyword evidence="1" id="KW-0472">Membrane</keyword>
<protein>
    <recommendedName>
        <fullName evidence="2">Acyltransferase 3 domain-containing protein</fullName>
    </recommendedName>
</protein>
<dbReference type="RefSeq" id="WP_183275745.1">
    <property type="nucleotide sequence ID" value="NZ_BLZR01000001.1"/>
</dbReference>
<feature type="domain" description="Acyltransferase 3" evidence="2">
    <location>
        <begin position="8"/>
        <end position="313"/>
    </location>
</feature>
<feature type="transmembrane region" description="Helical" evidence="1">
    <location>
        <begin position="165"/>
        <end position="186"/>
    </location>
</feature>